<protein>
    <submittedName>
        <fullName evidence="2">Uncharacterized protein</fullName>
    </submittedName>
</protein>
<proteinExistence type="predicted"/>
<organism evidence="2 4">
    <name type="scientific">Didymodactylos carnosus</name>
    <dbReference type="NCBI Taxonomy" id="1234261"/>
    <lineage>
        <taxon>Eukaryota</taxon>
        <taxon>Metazoa</taxon>
        <taxon>Spiralia</taxon>
        <taxon>Gnathifera</taxon>
        <taxon>Rotifera</taxon>
        <taxon>Eurotatoria</taxon>
        <taxon>Bdelloidea</taxon>
        <taxon>Philodinida</taxon>
        <taxon>Philodinidae</taxon>
        <taxon>Didymodactylos</taxon>
    </lineage>
</organism>
<dbReference type="Proteomes" id="UP000681722">
    <property type="component" value="Unassembled WGS sequence"/>
</dbReference>
<dbReference type="EMBL" id="CAJNOQ010028682">
    <property type="protein sequence ID" value="CAF1563424.1"/>
    <property type="molecule type" value="Genomic_DNA"/>
</dbReference>
<comment type="caution">
    <text evidence="2">The sequence shown here is derived from an EMBL/GenBank/DDBJ whole genome shotgun (WGS) entry which is preliminary data.</text>
</comment>
<name>A0A815XYQ4_9BILA</name>
<evidence type="ECO:0000313" key="2">
    <source>
        <dbReference type="EMBL" id="CAF1563424.1"/>
    </source>
</evidence>
<reference evidence="2" key="1">
    <citation type="submission" date="2021-02" db="EMBL/GenBank/DDBJ databases">
        <authorList>
            <person name="Nowell W R."/>
        </authorList>
    </citation>
    <scope>NUCLEOTIDE SEQUENCE</scope>
</reference>
<gene>
    <name evidence="2" type="ORF">GPM918_LOCUS39915</name>
    <name evidence="3" type="ORF">SRO942_LOCUS40823</name>
</gene>
<evidence type="ECO:0000313" key="4">
    <source>
        <dbReference type="Proteomes" id="UP000663829"/>
    </source>
</evidence>
<dbReference type="AlphaFoldDB" id="A0A815XYQ4"/>
<keyword evidence="4" id="KW-1185">Reference proteome</keyword>
<dbReference type="Proteomes" id="UP000663829">
    <property type="component" value="Unassembled WGS sequence"/>
</dbReference>
<evidence type="ECO:0000313" key="3">
    <source>
        <dbReference type="EMBL" id="CAF4425134.1"/>
    </source>
</evidence>
<sequence length="125" mass="14308">GNIDVENLKSLSAHELNEILEYWPKVNELPEEIQTNTIYRLSLNQETYANQATETFTSATSTSITTPPVLQPVTTTTSAPTTQTANDLYKEMKDKFVKQHLDDVFNLFLCATKKQFNDKYMIKKQ</sequence>
<feature type="non-terminal residue" evidence="2">
    <location>
        <position position="1"/>
    </location>
</feature>
<evidence type="ECO:0000256" key="1">
    <source>
        <dbReference type="SAM" id="MobiDB-lite"/>
    </source>
</evidence>
<accession>A0A815XYQ4</accession>
<dbReference type="EMBL" id="CAJOBC010094450">
    <property type="protein sequence ID" value="CAF4425134.1"/>
    <property type="molecule type" value="Genomic_DNA"/>
</dbReference>
<feature type="region of interest" description="Disordered" evidence="1">
    <location>
        <begin position="59"/>
        <end position="80"/>
    </location>
</feature>